<dbReference type="Proteomes" id="UP000187203">
    <property type="component" value="Unassembled WGS sequence"/>
</dbReference>
<dbReference type="Pfam" id="PF03478">
    <property type="entry name" value="Beta-prop_KIB1-4"/>
    <property type="match status" value="1"/>
</dbReference>
<evidence type="ECO:0000259" key="1">
    <source>
        <dbReference type="Pfam" id="PF03478"/>
    </source>
</evidence>
<feature type="domain" description="KIB1-4 beta-propeller" evidence="1">
    <location>
        <begin position="37"/>
        <end position="291"/>
    </location>
</feature>
<dbReference type="PANTHER" id="PTHR40891:SF1">
    <property type="entry name" value="DUF295 DOMAIN-CONTAINING PROTEIN"/>
    <property type="match status" value="1"/>
</dbReference>
<reference evidence="3" key="1">
    <citation type="submission" date="2013-09" db="EMBL/GenBank/DDBJ databases">
        <title>Corchorus olitorius genome sequencing.</title>
        <authorList>
            <person name="Alam M."/>
            <person name="Haque M.S."/>
            <person name="Islam M.S."/>
            <person name="Emdad E.M."/>
            <person name="Islam M.M."/>
            <person name="Ahmed B."/>
            <person name="Halim A."/>
            <person name="Hossen Q.M.M."/>
            <person name="Hossain M.Z."/>
            <person name="Ahmed R."/>
            <person name="Khan M.M."/>
            <person name="Islam R."/>
            <person name="Rashid M.M."/>
            <person name="Khan S.A."/>
            <person name="Rahman M.S."/>
            <person name="Alam M."/>
            <person name="Yahiya A.S."/>
            <person name="Khan M.S."/>
            <person name="Azam M.S."/>
            <person name="Haque T."/>
            <person name="Lashkar M.Z.H."/>
            <person name="Akhand A.I."/>
            <person name="Morshed G."/>
            <person name="Roy S."/>
            <person name="Uddin K.S."/>
            <person name="Rabeya T."/>
            <person name="Hossain A.S."/>
            <person name="Chowdhury A."/>
            <person name="Snigdha A.R."/>
            <person name="Mortoza M.S."/>
            <person name="Matin S.A."/>
            <person name="Hoque S.M.E."/>
            <person name="Islam M.K."/>
            <person name="Roy D.K."/>
            <person name="Haider R."/>
            <person name="Moosa M.M."/>
            <person name="Elias S.M."/>
            <person name="Hasan A.M."/>
            <person name="Jahan S."/>
            <person name="Shafiuddin M."/>
            <person name="Mahmood N."/>
            <person name="Shommy N.S."/>
        </authorList>
    </citation>
    <scope>NUCLEOTIDE SEQUENCE [LARGE SCALE GENOMIC DNA]</scope>
    <source>
        <strain evidence="3">cv. O-4</strain>
    </source>
</reference>
<evidence type="ECO:0000313" key="2">
    <source>
        <dbReference type="EMBL" id="OMO65518.1"/>
    </source>
</evidence>
<dbReference type="STRING" id="93759.A0A1R3H571"/>
<dbReference type="OrthoDB" id="1863935at2759"/>
<comment type="caution">
    <text evidence="2">The sequence shown here is derived from an EMBL/GenBank/DDBJ whole genome shotgun (WGS) entry which is preliminary data.</text>
</comment>
<dbReference type="EMBL" id="AWUE01020828">
    <property type="protein sequence ID" value="OMO65518.1"/>
    <property type="molecule type" value="Genomic_DNA"/>
</dbReference>
<keyword evidence="3" id="KW-1185">Reference proteome</keyword>
<dbReference type="InterPro" id="IPR005174">
    <property type="entry name" value="KIB1-4_b-propeller"/>
</dbReference>
<accession>A0A1R3H571</accession>
<protein>
    <recommendedName>
        <fullName evidence="1">KIB1-4 beta-propeller domain-containing protein</fullName>
    </recommendedName>
</protein>
<organism evidence="2 3">
    <name type="scientific">Corchorus olitorius</name>
    <dbReference type="NCBI Taxonomy" id="93759"/>
    <lineage>
        <taxon>Eukaryota</taxon>
        <taxon>Viridiplantae</taxon>
        <taxon>Streptophyta</taxon>
        <taxon>Embryophyta</taxon>
        <taxon>Tracheophyta</taxon>
        <taxon>Spermatophyta</taxon>
        <taxon>Magnoliopsida</taxon>
        <taxon>eudicotyledons</taxon>
        <taxon>Gunneridae</taxon>
        <taxon>Pentapetalae</taxon>
        <taxon>rosids</taxon>
        <taxon>malvids</taxon>
        <taxon>Malvales</taxon>
        <taxon>Malvaceae</taxon>
        <taxon>Grewioideae</taxon>
        <taxon>Apeibeae</taxon>
        <taxon>Corchorus</taxon>
    </lineage>
</organism>
<proteinExistence type="predicted"/>
<dbReference type="AlphaFoldDB" id="A0A1R3H571"/>
<sequence>MVEFKKRSLYSLPPELKSQPYPWLLISHGKHYQRQTFYSVSQRRYYTKLIPEMCNKKICYGSFGWYLLVDRVSSDNCLLLNLASMETIQLPPLNMKDFTFCILTAPPHDPNSYIVFIHRSYKELMFCHPRDDAEFSKQILDGELRFLGEFRFFECSITIGDKTYCRSGKGKLLTMEFEGSDFRFRQVMVKKEPKTLSRAEHLVEFYGELLLVRKISSLIEFCEWYFCFEVYRLDSDAMEWVEMKSIGNNALFLPSLEYQKQGICCPVTDSQTRRNCIYYSKLQDKNLYVFDLEDQSVTMYLPSPLVKRETSSAYWVTHG</sequence>
<evidence type="ECO:0000313" key="3">
    <source>
        <dbReference type="Proteomes" id="UP000187203"/>
    </source>
</evidence>
<dbReference type="PANTHER" id="PTHR40891">
    <property type="entry name" value="DUF295 DOMAIN-CONTAINING PROTEIN"/>
    <property type="match status" value="1"/>
</dbReference>
<name>A0A1R3H571_9ROSI</name>
<gene>
    <name evidence="2" type="ORF">COLO4_31188</name>
</gene>